<evidence type="ECO:0000256" key="4">
    <source>
        <dbReference type="ARBA" id="ARBA00022490"/>
    </source>
</evidence>
<dbReference type="STRING" id="105231.A0A1Y1HVN9"/>
<feature type="region of interest" description="Disordered" evidence="10">
    <location>
        <begin position="1263"/>
        <end position="1284"/>
    </location>
</feature>
<feature type="region of interest" description="Disordered" evidence="10">
    <location>
        <begin position="664"/>
        <end position="782"/>
    </location>
</feature>
<evidence type="ECO:0000259" key="11">
    <source>
        <dbReference type="Pfam" id="PF13086"/>
    </source>
</evidence>
<feature type="region of interest" description="Disordered" evidence="10">
    <location>
        <begin position="415"/>
        <end position="461"/>
    </location>
</feature>
<dbReference type="GO" id="GO:0016787">
    <property type="term" value="F:hydrolase activity"/>
    <property type="evidence" value="ECO:0007669"/>
    <property type="project" value="UniProtKB-KW"/>
</dbReference>
<accession>A0A1Y1HVN9</accession>
<dbReference type="OrthoDB" id="6513042at2759"/>
<feature type="domain" description="DNA2/NAM7 helicase-like C-terminal" evidence="12">
    <location>
        <begin position="1286"/>
        <end position="1476"/>
    </location>
</feature>
<gene>
    <name evidence="14" type="ORF">KFL_001200100</name>
</gene>
<feature type="domain" description="DNA2/NAM7 helicase helicase" evidence="11">
    <location>
        <begin position="1143"/>
        <end position="1212"/>
    </location>
</feature>
<feature type="compositionally biased region" description="Polar residues" evidence="10">
    <location>
        <begin position="559"/>
        <end position="575"/>
    </location>
</feature>
<feature type="compositionally biased region" description="Pro residues" evidence="10">
    <location>
        <begin position="669"/>
        <end position="694"/>
    </location>
</feature>
<dbReference type="GO" id="GO:0005829">
    <property type="term" value="C:cytosol"/>
    <property type="evidence" value="ECO:0000318"/>
    <property type="project" value="GO_Central"/>
</dbReference>
<feature type="compositionally biased region" description="Basic and acidic residues" evidence="10">
    <location>
        <begin position="420"/>
        <end position="435"/>
    </location>
</feature>
<evidence type="ECO:0000256" key="7">
    <source>
        <dbReference type="ARBA" id="ARBA00022806"/>
    </source>
</evidence>
<feature type="compositionally biased region" description="Pro residues" evidence="10">
    <location>
        <begin position="1240"/>
        <end position="1249"/>
    </location>
</feature>
<dbReference type="InterPro" id="IPR041679">
    <property type="entry name" value="DNA2/NAM7-like_C"/>
</dbReference>
<evidence type="ECO:0000256" key="2">
    <source>
        <dbReference type="ARBA" id="ARBA00005601"/>
    </source>
</evidence>
<feature type="compositionally biased region" description="Pro residues" evidence="10">
    <location>
        <begin position="715"/>
        <end position="725"/>
    </location>
</feature>
<feature type="region of interest" description="Disordered" evidence="10">
    <location>
        <begin position="559"/>
        <end position="590"/>
    </location>
</feature>
<dbReference type="CDD" id="cd18808">
    <property type="entry name" value="SF1_C_Upf1"/>
    <property type="match status" value="1"/>
</dbReference>
<dbReference type="Pfam" id="PF21634">
    <property type="entry name" value="MOV-10_beta-barrel"/>
    <property type="match status" value="1"/>
</dbReference>
<dbReference type="PANTHER" id="PTHR45418:SF1">
    <property type="entry name" value="CANCER_TESTIS ANTIGEN 55"/>
    <property type="match status" value="1"/>
</dbReference>
<evidence type="ECO:0000256" key="6">
    <source>
        <dbReference type="ARBA" id="ARBA00022801"/>
    </source>
</evidence>
<organism evidence="14 15">
    <name type="scientific">Klebsormidium nitens</name>
    <name type="common">Green alga</name>
    <name type="synonym">Ulothrix nitens</name>
    <dbReference type="NCBI Taxonomy" id="105231"/>
    <lineage>
        <taxon>Eukaryota</taxon>
        <taxon>Viridiplantae</taxon>
        <taxon>Streptophyta</taxon>
        <taxon>Klebsormidiophyceae</taxon>
        <taxon>Klebsormidiales</taxon>
        <taxon>Klebsormidiaceae</taxon>
        <taxon>Klebsormidium</taxon>
    </lineage>
</organism>
<dbReference type="GO" id="GO:0043186">
    <property type="term" value="C:P granule"/>
    <property type="evidence" value="ECO:0000318"/>
    <property type="project" value="GO_Central"/>
</dbReference>
<dbReference type="InterPro" id="IPR041677">
    <property type="entry name" value="DNA2/NAM7_AAA_11"/>
</dbReference>
<feature type="domain" description="DNA2/NAM7 helicase helicase" evidence="11">
    <location>
        <begin position="1020"/>
        <end position="1096"/>
    </location>
</feature>
<evidence type="ECO:0000256" key="3">
    <source>
        <dbReference type="ARBA" id="ARBA00012552"/>
    </source>
</evidence>
<feature type="domain" description="Helicase MOV-10-like beta-barrel" evidence="13">
    <location>
        <begin position="841"/>
        <end position="896"/>
    </location>
</feature>
<dbReference type="Proteomes" id="UP000054558">
    <property type="component" value="Unassembled WGS sequence"/>
</dbReference>
<dbReference type="GO" id="GO:0003724">
    <property type="term" value="F:RNA helicase activity"/>
    <property type="evidence" value="ECO:0007669"/>
    <property type="project" value="UniProtKB-EC"/>
</dbReference>
<keyword evidence="8" id="KW-0067">ATP-binding</keyword>
<evidence type="ECO:0000313" key="15">
    <source>
        <dbReference type="Proteomes" id="UP000054558"/>
    </source>
</evidence>
<evidence type="ECO:0000256" key="9">
    <source>
        <dbReference type="ARBA" id="ARBA00047984"/>
    </source>
</evidence>
<dbReference type="OMA" id="IAMERDI"/>
<feature type="region of interest" description="Disordered" evidence="10">
    <location>
        <begin position="962"/>
        <end position="1014"/>
    </location>
</feature>
<feature type="region of interest" description="Disordered" evidence="10">
    <location>
        <begin position="1234"/>
        <end position="1253"/>
    </location>
</feature>
<evidence type="ECO:0000313" key="14">
    <source>
        <dbReference type="EMBL" id="GAQ82685.1"/>
    </source>
</evidence>
<keyword evidence="4" id="KW-0963">Cytoplasm</keyword>
<feature type="compositionally biased region" description="Basic and acidic residues" evidence="10">
    <location>
        <begin position="108"/>
        <end position="117"/>
    </location>
</feature>
<feature type="region of interest" description="Disordered" evidence="10">
    <location>
        <begin position="108"/>
        <end position="135"/>
    </location>
</feature>
<feature type="compositionally biased region" description="Low complexity" evidence="10">
    <location>
        <begin position="1269"/>
        <end position="1283"/>
    </location>
</feature>
<dbReference type="GO" id="GO:0035194">
    <property type="term" value="P:regulatory ncRNA-mediated post-transcriptional gene silencing"/>
    <property type="evidence" value="ECO:0000318"/>
    <property type="project" value="GO_Central"/>
</dbReference>
<evidence type="ECO:0000259" key="12">
    <source>
        <dbReference type="Pfam" id="PF13087"/>
    </source>
</evidence>
<keyword evidence="15" id="KW-1185">Reference proteome</keyword>
<evidence type="ECO:0000256" key="10">
    <source>
        <dbReference type="SAM" id="MobiDB-lite"/>
    </source>
</evidence>
<dbReference type="InterPro" id="IPR049080">
    <property type="entry name" value="MOV-10-like_beta-barrel"/>
</dbReference>
<evidence type="ECO:0000256" key="5">
    <source>
        <dbReference type="ARBA" id="ARBA00022741"/>
    </source>
</evidence>
<dbReference type="EC" id="3.6.4.13" evidence="3"/>
<comment type="catalytic activity">
    <reaction evidence="9">
        <text>ATP + H2O = ADP + phosphate + H(+)</text>
        <dbReference type="Rhea" id="RHEA:13065"/>
        <dbReference type="ChEBI" id="CHEBI:15377"/>
        <dbReference type="ChEBI" id="CHEBI:15378"/>
        <dbReference type="ChEBI" id="CHEBI:30616"/>
        <dbReference type="ChEBI" id="CHEBI:43474"/>
        <dbReference type="ChEBI" id="CHEBI:456216"/>
        <dbReference type="EC" id="3.6.4.13"/>
    </reaction>
</comment>
<comment type="similarity">
    <text evidence="2">Belongs to the DNA2/NAM7 helicase family. SDE3 subfamily.</text>
</comment>
<dbReference type="Pfam" id="PF13087">
    <property type="entry name" value="AAA_12"/>
    <property type="match status" value="1"/>
</dbReference>
<dbReference type="SUPFAM" id="SSF52540">
    <property type="entry name" value="P-loop containing nucleoside triphosphate hydrolases"/>
    <property type="match status" value="1"/>
</dbReference>
<dbReference type="Gene3D" id="3.40.50.300">
    <property type="entry name" value="P-loop containing nucleotide triphosphate hydrolases"/>
    <property type="match status" value="2"/>
</dbReference>
<dbReference type="GO" id="GO:0003723">
    <property type="term" value="F:RNA binding"/>
    <property type="evidence" value="ECO:0000318"/>
    <property type="project" value="GO_Central"/>
</dbReference>
<sequence length="1559" mass="166870">MAQGPSEGLDGHLGQLRDRLAAIYTQLPAALVTALAAALSDPPRLIDPDAPEDTLQECATSLLSDLISTYIAGDDLAFGSDQSGGFPALSEVSFALCNVVSNPALGKRNSEEAKSDGFDAGNASLFPPAPPQGKSKTLPPWCVGYLHGKPSQHEARLADEIKGGARKLGQNQGRIAVSRDVDFGIQRAAPQTSPEQNDYGLPIAPNVPRYFRTVLISNQGSSEVILFDIRALPEMKDKLRLHDDFDLAGNNSEKSAKDGKLEKGMGVSLAPGAEYQVAVELRCIPQDAAHLQQWLLLSFVPASIASAALEPAKHVFVIGRRISAVIAKSLADIQTLLSVEAIPFFPASLRTLFDTPPTTFLVGQKPALLASTRLFNLLATMSPPPAYKQSGALSYEPESLFAPGPTQDVALWQPLSAKTSGEDSKTRSKGDKSTIRENGIFPSGQTPPGFPTGAVGDASNQPVTPFSMPTNPAFNQQPNPFFGSFPAPDFGQLPNQQPAPFMNQPMNFLANPPQPLNPQQNQFFNPFFHQPNPPPNTAVHQPFIPPLNQAFGPQFPSQMTAAANQPLNPSYNQQFPPLGSLPNPPHSPSAALGFSPRAPPMSPPQLVPAMEIQQLTFWLNAQIAHTLEQFRFSGPQHAWHVQETLRASAHAYFDNYVRERQLQMRGGAPPRPLPPPHFSPGQGPFPPSSMPGPFTPVLGEGQFTPGLGLGALPAQPVPFPTPLPASPSSIPKPGSGVASSGGLRTPSPQQTGDRKSVSGPGGPDLASELGLPHDLSPEPGGVERHWGFGGGCGCGERQLRQLSRLLAMEETAMEKHIKAHDLYNVRLTLQAKAAPGEPALQLFALEVPGLPENRPSVLYADVVYLRVASAPQVEYAAFVWAVEMRPSPHVLLAIAKDLPTAAKLPVKKTGGEKTPAWARALAEEAVHARFTFDRLLLKRMHLALAKAALAPFPLLPCVCSRDSPRQSISPRNLDNAPDADRRKWSPPPALKSSSPNGLQETRDGGPDPDWADSFAPINVKLNRQQRQAVGSLLEGAGGRGPYIIFGPPGTGKTVTMVEMCLQLLQKGFPAPRRKARLCVCAPSNFAADLVCSGIAAGGIGTDVMWRLNDPRRTLASVKADVVSYCKYDAATGLFALAAAPSSYRVIVCTCGAAALLQEPPLADTAGAFTHILIDEAGQALVAETLIAFGLAREDTELVLCGDPRQLGPVVHSPVAAQHGLAQSLLEWYMKAAEREAETPTPNPSNPEEPAPAAGHTDILQRMFPKENNGPASAETSEGAGSAEYSHRTHVVKLVHNYRSHRKLLELPSRMFYKDELVATAEEAMVEPPRNWDEMQGSDFPMLFYGVRGQQMREGEAPSYFNPLEAERLVNLLAGLLQRGNITTADVGVMAPYRKQVQKLRLLLRARGLGAVRVGTVDDYQGQEERVIFISTVLTRPRAAHAGAKTGPDGSIGFLGNAKRFNVAITRAKALLVVVARRVPGGGVGDGAAVCAARGGRLDGHGGGGEEGEYEEGDDDIAEAVGRIAELSLLGMGDLDRQFPEGLDSQYSAFSEDLEWRVVL</sequence>
<dbReference type="Pfam" id="PF13086">
    <property type="entry name" value="AAA_11"/>
    <property type="match status" value="2"/>
</dbReference>
<dbReference type="PANTHER" id="PTHR45418">
    <property type="entry name" value="CANCER/TESTIS ANTIGEN 55"/>
    <property type="match status" value="1"/>
</dbReference>
<comment type="subcellular location">
    <subcellularLocation>
        <location evidence="1">Cytoplasm</location>
    </subcellularLocation>
</comment>
<dbReference type="InterPro" id="IPR047187">
    <property type="entry name" value="SF1_C_Upf1"/>
</dbReference>
<dbReference type="GO" id="GO:0005524">
    <property type="term" value="F:ATP binding"/>
    <property type="evidence" value="ECO:0007669"/>
    <property type="project" value="UniProtKB-KW"/>
</dbReference>
<protein>
    <recommendedName>
        <fullName evidence="3">RNA helicase</fullName>
        <ecNumber evidence="3">3.6.4.13</ecNumber>
    </recommendedName>
</protein>
<dbReference type="EMBL" id="DF237069">
    <property type="protein sequence ID" value="GAQ82685.1"/>
    <property type="molecule type" value="Genomic_DNA"/>
</dbReference>
<dbReference type="InterPro" id="IPR027417">
    <property type="entry name" value="P-loop_NTPase"/>
</dbReference>
<keyword evidence="6" id="KW-0378">Hydrolase</keyword>
<proteinExistence type="inferred from homology"/>
<evidence type="ECO:0000256" key="1">
    <source>
        <dbReference type="ARBA" id="ARBA00004496"/>
    </source>
</evidence>
<evidence type="ECO:0000259" key="13">
    <source>
        <dbReference type="Pfam" id="PF21634"/>
    </source>
</evidence>
<keyword evidence="7" id="KW-0347">Helicase</keyword>
<reference evidence="14 15" key="1">
    <citation type="journal article" date="2014" name="Nat. Commun.">
        <title>Klebsormidium flaccidum genome reveals primary factors for plant terrestrial adaptation.</title>
        <authorList>
            <person name="Hori K."/>
            <person name="Maruyama F."/>
            <person name="Fujisawa T."/>
            <person name="Togashi T."/>
            <person name="Yamamoto N."/>
            <person name="Seo M."/>
            <person name="Sato S."/>
            <person name="Yamada T."/>
            <person name="Mori H."/>
            <person name="Tajima N."/>
            <person name="Moriyama T."/>
            <person name="Ikeuchi M."/>
            <person name="Watanabe M."/>
            <person name="Wada H."/>
            <person name="Kobayashi K."/>
            <person name="Saito M."/>
            <person name="Masuda T."/>
            <person name="Sasaki-Sekimoto Y."/>
            <person name="Mashiguchi K."/>
            <person name="Awai K."/>
            <person name="Shimojima M."/>
            <person name="Masuda S."/>
            <person name="Iwai M."/>
            <person name="Nobusawa T."/>
            <person name="Narise T."/>
            <person name="Kondo S."/>
            <person name="Saito H."/>
            <person name="Sato R."/>
            <person name="Murakawa M."/>
            <person name="Ihara Y."/>
            <person name="Oshima-Yamada Y."/>
            <person name="Ohtaka K."/>
            <person name="Satoh M."/>
            <person name="Sonobe K."/>
            <person name="Ishii M."/>
            <person name="Ohtani R."/>
            <person name="Kanamori-Sato M."/>
            <person name="Honoki R."/>
            <person name="Miyazaki D."/>
            <person name="Mochizuki H."/>
            <person name="Umetsu J."/>
            <person name="Higashi K."/>
            <person name="Shibata D."/>
            <person name="Kamiya Y."/>
            <person name="Sato N."/>
            <person name="Nakamura Y."/>
            <person name="Tabata S."/>
            <person name="Ida S."/>
            <person name="Kurokawa K."/>
            <person name="Ohta H."/>
        </authorList>
    </citation>
    <scope>NUCLEOTIDE SEQUENCE [LARGE SCALE GENOMIC DNA]</scope>
    <source>
        <strain evidence="14 15">NIES-2285</strain>
    </source>
</reference>
<evidence type="ECO:0000256" key="8">
    <source>
        <dbReference type="ARBA" id="ARBA00022840"/>
    </source>
</evidence>
<keyword evidence="5" id="KW-0547">Nucleotide-binding</keyword>
<name>A0A1Y1HVN9_KLENI</name>